<dbReference type="Proteomes" id="UP000001692">
    <property type="component" value="Chromosome 1"/>
</dbReference>
<reference evidence="2 3" key="1">
    <citation type="journal article" date="2008" name="Genome Res.">
        <title>Genome sequence of the beta-rhizobium Cupriavidus taiwanensis and comparative genomics of rhizobia.</title>
        <authorList>
            <person name="Amadou C."/>
            <person name="Pascal G."/>
            <person name="Mangenot S."/>
            <person name="Glew M."/>
            <person name="Bontemps C."/>
            <person name="Capela D."/>
            <person name="Carrere S."/>
            <person name="Cruveiller S."/>
            <person name="Dossat C."/>
            <person name="Lajus A."/>
            <person name="Marchetti M."/>
            <person name="Poinsot V."/>
            <person name="Rouy Z."/>
            <person name="Servin B."/>
            <person name="Saad M."/>
            <person name="Schenowitz C."/>
            <person name="Barbe V."/>
            <person name="Batut J."/>
            <person name="Medigue C."/>
            <person name="Masson-Boivin C."/>
        </authorList>
    </citation>
    <scope>NUCLEOTIDE SEQUENCE [LARGE SCALE GENOMIC DNA]</scope>
    <source>
        <strain evidence="3">DSM 17343 / BCRC 17206 / CCUG 44338 / CIP 107171 / LMG 19424 / R1</strain>
    </source>
</reference>
<feature type="domain" description="Baseplate J-like central" evidence="1">
    <location>
        <begin position="137"/>
        <end position="208"/>
    </location>
</feature>
<name>B3R3K3_CUPTR</name>
<evidence type="ECO:0000313" key="3">
    <source>
        <dbReference type="Proteomes" id="UP000001692"/>
    </source>
</evidence>
<evidence type="ECO:0000259" key="1">
    <source>
        <dbReference type="Pfam" id="PF26078"/>
    </source>
</evidence>
<dbReference type="eggNOG" id="COG3948">
    <property type="taxonomic scope" value="Bacteria"/>
</dbReference>
<dbReference type="PANTHER" id="PTHR35862:SF1">
    <property type="entry name" value="FELS-2 PROPHAGE PROTEIN"/>
    <property type="match status" value="1"/>
</dbReference>
<proteinExistence type="predicted"/>
<dbReference type="KEGG" id="cti:RALTA_A0917"/>
<evidence type="ECO:0000313" key="2">
    <source>
        <dbReference type="EMBL" id="CAQ68885.1"/>
    </source>
</evidence>
<keyword evidence="3" id="KW-1185">Reference proteome</keyword>
<dbReference type="RefSeq" id="WP_012352219.1">
    <property type="nucleotide sequence ID" value="NC_010528.1"/>
</dbReference>
<dbReference type="InterPro" id="IPR058531">
    <property type="entry name" value="Baseplate_J_M"/>
</dbReference>
<organism evidence="2 3">
    <name type="scientific">Cupriavidus taiwanensis (strain DSM 17343 / BCRC 17206 / CCUG 44338 / CIP 107171 / LMG 19424 / R1)</name>
    <name type="common">Ralstonia taiwanensis (strain LMG 19424)</name>
    <dbReference type="NCBI Taxonomy" id="977880"/>
    <lineage>
        <taxon>Bacteria</taxon>
        <taxon>Pseudomonadati</taxon>
        <taxon>Pseudomonadota</taxon>
        <taxon>Betaproteobacteria</taxon>
        <taxon>Burkholderiales</taxon>
        <taxon>Burkholderiaceae</taxon>
        <taxon>Cupriavidus</taxon>
    </lineage>
</organism>
<dbReference type="EMBL" id="CU633749">
    <property type="protein sequence ID" value="CAQ68885.1"/>
    <property type="molecule type" value="Genomic_DNA"/>
</dbReference>
<protein>
    <submittedName>
        <fullName evidence="2">Bacteriophage P2 Baseplate assembly protein GPJ</fullName>
    </submittedName>
</protein>
<sequence length="302" mass="32272">MTTTPIDLSRLPAPNVVEVIDYESLLAERKAHFVSLHPVAERAAVEETLKLESEPIVKALQESAYREMVLRQRVNDAARAVMLAYAEDADLDHLGALFGVRRLTLTPADPENGIAAVMESNSDFRKRIQLAPQGFSVAGPAGAYRSHALGADGRVLDALATSPAPCEVVVTILSREGNGQAPQDLIDAVAGVLGADDVRPLTDLVTVRSAQIVPYQVRAKIYTFPGPDSGVVLAEANVRLAAYTAETHRIGREVTLSGLYAALHVDGVERVELLEPLANVNASQTQATYCSGTDIQHGGIYG</sequence>
<dbReference type="HOGENOM" id="CLU_046415_0_0_4"/>
<dbReference type="BioCyc" id="CTAI977880:RALTA_RS04350-MONOMER"/>
<dbReference type="AlphaFoldDB" id="B3R3K3"/>
<gene>
    <name evidence="2" type="primary">gpJ</name>
    <name evidence="2" type="ordered locus">RALTA_A0917</name>
</gene>
<dbReference type="PIRSF" id="PIRSF020481">
    <property type="entry name" value="BAP"/>
    <property type="match status" value="1"/>
</dbReference>
<dbReference type="Pfam" id="PF26078">
    <property type="entry name" value="Baseplate_J_M"/>
    <property type="match status" value="1"/>
</dbReference>
<dbReference type="InterPro" id="IPR052726">
    <property type="entry name" value="Phage_Baseplate_Hub"/>
</dbReference>
<dbReference type="InterPro" id="IPR014507">
    <property type="entry name" value="Baseplate_assembly_J_pred"/>
</dbReference>
<dbReference type="PANTHER" id="PTHR35862">
    <property type="entry name" value="FELS-2 PROPHAGE PROTEIN"/>
    <property type="match status" value="1"/>
</dbReference>
<accession>B3R3K3</accession>
<dbReference type="GeneID" id="29760449"/>